<organism evidence="2 3">
    <name type="scientific">Limnoglobus roseus</name>
    <dbReference type="NCBI Taxonomy" id="2598579"/>
    <lineage>
        <taxon>Bacteria</taxon>
        <taxon>Pseudomonadati</taxon>
        <taxon>Planctomycetota</taxon>
        <taxon>Planctomycetia</taxon>
        <taxon>Gemmatales</taxon>
        <taxon>Gemmataceae</taxon>
        <taxon>Limnoglobus</taxon>
    </lineage>
</organism>
<dbReference type="AlphaFoldDB" id="A0A5C1AME4"/>
<proteinExistence type="predicted"/>
<protein>
    <submittedName>
        <fullName evidence="2">Uncharacterized protein</fullName>
    </submittedName>
</protein>
<accession>A0A5C1AME4</accession>
<dbReference type="KEGG" id="lrs:PX52LOC_07505"/>
<dbReference type="OrthoDB" id="3747638at2"/>
<evidence type="ECO:0000313" key="3">
    <source>
        <dbReference type="Proteomes" id="UP000324974"/>
    </source>
</evidence>
<evidence type="ECO:0000256" key="1">
    <source>
        <dbReference type="SAM" id="MobiDB-lite"/>
    </source>
</evidence>
<evidence type="ECO:0000313" key="2">
    <source>
        <dbReference type="EMBL" id="QEL20411.1"/>
    </source>
</evidence>
<name>A0A5C1AME4_9BACT</name>
<keyword evidence="3" id="KW-1185">Reference proteome</keyword>
<dbReference type="EMBL" id="CP042425">
    <property type="protein sequence ID" value="QEL20411.1"/>
    <property type="molecule type" value="Genomic_DNA"/>
</dbReference>
<reference evidence="3" key="1">
    <citation type="submission" date="2019-08" db="EMBL/GenBank/DDBJ databases">
        <title>Limnoglobus roseus gen. nov., sp. nov., a novel freshwater planctomycete with a giant genome from the family Gemmataceae.</title>
        <authorList>
            <person name="Kulichevskaya I.S."/>
            <person name="Naumoff D.G."/>
            <person name="Miroshnikov K."/>
            <person name="Ivanova A."/>
            <person name="Philippov D.A."/>
            <person name="Hakobyan A."/>
            <person name="Rijpstra I.C."/>
            <person name="Sinninghe Damste J.S."/>
            <person name="Liesack W."/>
            <person name="Dedysh S.N."/>
        </authorList>
    </citation>
    <scope>NUCLEOTIDE SEQUENCE [LARGE SCALE GENOMIC DNA]</scope>
    <source>
        <strain evidence="3">PX52</strain>
    </source>
</reference>
<dbReference type="RefSeq" id="WP_149114715.1">
    <property type="nucleotide sequence ID" value="NZ_CP042425.1"/>
</dbReference>
<sequence length="183" mass="20838">MCRPKPAGADVPPVDLLALWPWVEKIALRVAARYLLWGEAALDDLISAGYVRALEKIPHFRPDDPKAAADPNGAFRGWAYRDVMTYVQREAARLRGGGTFRSPRREPGRDPVIAKPISDFEGGRQGERDEPFRAEDVAEEFRDQLVTEPLPRTPEGDDCWWEGMLEPHHHLQKPFDLSEFHDE</sequence>
<dbReference type="Proteomes" id="UP000324974">
    <property type="component" value="Chromosome"/>
</dbReference>
<feature type="compositionally biased region" description="Basic and acidic residues" evidence="1">
    <location>
        <begin position="121"/>
        <end position="133"/>
    </location>
</feature>
<gene>
    <name evidence="2" type="ORF">PX52LOC_07505</name>
</gene>
<feature type="region of interest" description="Disordered" evidence="1">
    <location>
        <begin position="96"/>
        <end position="133"/>
    </location>
</feature>